<dbReference type="Gene3D" id="2.130.10.30">
    <property type="entry name" value="Regulator of chromosome condensation 1/beta-lactamase-inhibitor protein II"/>
    <property type="match status" value="1"/>
</dbReference>
<dbReference type="PANTHER" id="PTHR22872:SF2">
    <property type="entry name" value="INHIBITOR OF BRUTON TYROSINE KINASE"/>
    <property type="match status" value="1"/>
</dbReference>
<dbReference type="InParanoid" id="D8Q256"/>
<dbReference type="InterPro" id="IPR000408">
    <property type="entry name" value="Reg_chr_condens"/>
</dbReference>
<dbReference type="Pfam" id="PF12796">
    <property type="entry name" value="Ank_2"/>
    <property type="match status" value="1"/>
</dbReference>
<dbReference type="HOGENOM" id="CLU_453534_0_0_1"/>
<dbReference type="Proteomes" id="UP000007431">
    <property type="component" value="Unassembled WGS sequence"/>
</dbReference>
<dbReference type="Pfam" id="PF13540">
    <property type="entry name" value="RCC1_2"/>
    <property type="match status" value="1"/>
</dbReference>
<dbReference type="SUPFAM" id="SSF48403">
    <property type="entry name" value="Ankyrin repeat"/>
    <property type="match status" value="1"/>
</dbReference>
<feature type="compositionally biased region" description="Polar residues" evidence="4">
    <location>
        <begin position="32"/>
        <end position="44"/>
    </location>
</feature>
<evidence type="ECO:0000256" key="2">
    <source>
        <dbReference type="PROSITE-ProRule" id="PRU00023"/>
    </source>
</evidence>
<feature type="repeat" description="ANK" evidence="2">
    <location>
        <begin position="61"/>
        <end position="88"/>
    </location>
</feature>
<keyword evidence="1" id="KW-0677">Repeat</keyword>
<evidence type="ECO:0000256" key="1">
    <source>
        <dbReference type="ARBA" id="ARBA00022737"/>
    </source>
</evidence>
<keyword evidence="6" id="KW-1185">Reference proteome</keyword>
<protein>
    <submittedName>
        <fullName evidence="5">Uncharacterized protein</fullName>
    </submittedName>
</protein>
<sequence length="602" mass="65426">MTQLHAHFHYRNKQAFQRLLDADRAKPGGGAPSTSAGRGTPGSWTRTLTASTLDVNKRDWLGRTPLHLACSAGLDALDYVRILLRHTAINVNLADAESGWTALHRALYAGNLPAVILLLQRSDIDISLKDLEGYTAFDLFNATVEGTKPIPNDSRAELFTWGINKNAALGLGNGDDRVYPESVVIPALRGVPQDDRRFLPAHIRAIHMSKLHTAVITNEPASNIRVCGFGSGGSIASTALGQDHTLVLTISGEVFSWGLNRFAQLGYVVEVTGPFTQEPIQATPRRIMGALRKETVGGIAAAKTCSACWTAEEVYTWGTNSGQLGYDQPVQVLPRKVTWVSRVVDVALSDTAMACLLQSRDVVLLCNYQHTKLSFPTAFPSEIQPYRPPQAIKNAHISKIATSDGVFGALSSNGEVFTFRPPPALGDGKEKTGSVLRSDPKEKLRSDLKEELRSDVKERGGKSANVLPLRVWALRWPTLPRACGPVLSRVRRPTSSSARVAARSRVRGLVYDVDGSKAPAAHEDEWEEDEDNGGIVLRDMFAVLIDGLWEVCLSSISPTAAASAFGQILVTLLCHQRPSSQAPFQTSQTLFQSSQIVRDLGQ</sequence>
<evidence type="ECO:0000256" key="4">
    <source>
        <dbReference type="SAM" id="MobiDB-lite"/>
    </source>
</evidence>
<feature type="repeat" description="RCC1" evidence="3">
    <location>
        <begin position="156"/>
        <end position="219"/>
    </location>
</feature>
<dbReference type="PROSITE" id="PS50012">
    <property type="entry name" value="RCC1_3"/>
    <property type="match status" value="2"/>
</dbReference>
<dbReference type="EMBL" id="GL377305">
    <property type="protein sequence ID" value="EFI98625.1"/>
    <property type="molecule type" value="Genomic_DNA"/>
</dbReference>
<dbReference type="SUPFAM" id="SSF50985">
    <property type="entry name" value="RCC1/BLIP-II"/>
    <property type="match status" value="1"/>
</dbReference>
<dbReference type="OMA" id="SACWTET"/>
<feature type="region of interest" description="Disordered" evidence="4">
    <location>
        <begin position="420"/>
        <end position="449"/>
    </location>
</feature>
<dbReference type="PROSITE" id="PS50088">
    <property type="entry name" value="ANK_REPEAT"/>
    <property type="match status" value="2"/>
</dbReference>
<dbReference type="Gene3D" id="1.25.40.20">
    <property type="entry name" value="Ankyrin repeat-containing domain"/>
    <property type="match status" value="1"/>
</dbReference>
<dbReference type="Pfam" id="PF00415">
    <property type="entry name" value="RCC1"/>
    <property type="match status" value="1"/>
</dbReference>
<name>D8Q256_SCHCM</name>
<feature type="region of interest" description="Disordered" evidence="4">
    <location>
        <begin position="23"/>
        <end position="44"/>
    </location>
</feature>
<reference evidence="5 6" key="1">
    <citation type="journal article" date="2010" name="Nat. Biotechnol.">
        <title>Genome sequence of the model mushroom Schizophyllum commune.</title>
        <authorList>
            <person name="Ohm R.A."/>
            <person name="de Jong J.F."/>
            <person name="Lugones L.G."/>
            <person name="Aerts A."/>
            <person name="Kothe E."/>
            <person name="Stajich J.E."/>
            <person name="de Vries R.P."/>
            <person name="Record E."/>
            <person name="Levasseur A."/>
            <person name="Baker S.E."/>
            <person name="Bartholomew K.A."/>
            <person name="Coutinho P.M."/>
            <person name="Erdmann S."/>
            <person name="Fowler T.J."/>
            <person name="Gathman A.C."/>
            <person name="Lombard V."/>
            <person name="Henrissat B."/>
            <person name="Knabe N."/>
            <person name="Kuees U."/>
            <person name="Lilly W.W."/>
            <person name="Lindquist E."/>
            <person name="Lucas S."/>
            <person name="Magnuson J.K."/>
            <person name="Piumi F."/>
            <person name="Raudaskoski M."/>
            <person name="Salamov A."/>
            <person name="Schmutz J."/>
            <person name="Schwarze F.W.M.R."/>
            <person name="vanKuyk P.A."/>
            <person name="Horton J.S."/>
            <person name="Grigoriev I.V."/>
            <person name="Woesten H.A.B."/>
        </authorList>
    </citation>
    <scope>NUCLEOTIDE SEQUENCE [LARGE SCALE GENOMIC DNA]</scope>
    <source>
        <strain evidence="6">H4-8 / FGSC 9210</strain>
    </source>
</reference>
<dbReference type="VEuPathDB" id="FungiDB:SCHCODRAFT_02620198"/>
<dbReference type="PROSITE" id="PS50297">
    <property type="entry name" value="ANK_REP_REGION"/>
    <property type="match status" value="2"/>
</dbReference>
<evidence type="ECO:0000256" key="3">
    <source>
        <dbReference type="PROSITE-ProRule" id="PRU00235"/>
    </source>
</evidence>
<feature type="compositionally biased region" description="Basic and acidic residues" evidence="4">
    <location>
        <begin position="427"/>
        <end position="449"/>
    </location>
</feature>
<dbReference type="InterPro" id="IPR009091">
    <property type="entry name" value="RCC1/BLIP-II"/>
</dbReference>
<dbReference type="PANTHER" id="PTHR22872">
    <property type="entry name" value="BTK-BINDING PROTEIN-RELATED"/>
    <property type="match status" value="1"/>
</dbReference>
<dbReference type="InterPro" id="IPR002110">
    <property type="entry name" value="Ankyrin_rpt"/>
</dbReference>
<dbReference type="AlphaFoldDB" id="D8Q256"/>
<dbReference type="InterPro" id="IPR036770">
    <property type="entry name" value="Ankyrin_rpt-contain_sf"/>
</dbReference>
<feature type="repeat" description="RCC1" evidence="3">
    <location>
        <begin position="252"/>
        <end position="312"/>
    </location>
</feature>
<proteinExistence type="predicted"/>
<dbReference type="eggNOG" id="KOG0783">
    <property type="taxonomic scope" value="Eukaryota"/>
</dbReference>
<dbReference type="VEuPathDB" id="FungiDB:SCHCODRAFT_02239003"/>
<dbReference type="PRINTS" id="PR00633">
    <property type="entry name" value="RCCNDNSATION"/>
</dbReference>
<organism evidence="6">
    <name type="scientific">Schizophyllum commune (strain H4-8 / FGSC 9210)</name>
    <name type="common">Split gill fungus</name>
    <dbReference type="NCBI Taxonomy" id="578458"/>
    <lineage>
        <taxon>Eukaryota</taxon>
        <taxon>Fungi</taxon>
        <taxon>Dikarya</taxon>
        <taxon>Basidiomycota</taxon>
        <taxon>Agaricomycotina</taxon>
        <taxon>Agaricomycetes</taxon>
        <taxon>Agaricomycetidae</taxon>
        <taxon>Agaricales</taxon>
        <taxon>Schizophyllaceae</taxon>
        <taxon>Schizophyllum</taxon>
    </lineage>
</organism>
<evidence type="ECO:0000313" key="5">
    <source>
        <dbReference type="EMBL" id="EFI98625.1"/>
    </source>
</evidence>
<keyword evidence="2" id="KW-0040">ANK repeat</keyword>
<evidence type="ECO:0000313" key="6">
    <source>
        <dbReference type="Proteomes" id="UP000007431"/>
    </source>
</evidence>
<accession>D8Q256</accession>
<gene>
    <name evidence="5" type="ORF">SCHCODRAFT_256996</name>
</gene>
<dbReference type="InterPro" id="IPR051625">
    <property type="entry name" value="Signaling_Regulatory_Domain"/>
</dbReference>
<dbReference type="SMART" id="SM00248">
    <property type="entry name" value="ANK"/>
    <property type="match status" value="2"/>
</dbReference>
<feature type="repeat" description="ANK" evidence="2">
    <location>
        <begin position="98"/>
        <end position="131"/>
    </location>
</feature>
<dbReference type="STRING" id="578458.D8Q256"/>